<keyword evidence="2" id="KW-1185">Reference proteome</keyword>
<evidence type="ECO:0000313" key="1">
    <source>
        <dbReference type="EMBL" id="QQO10323.1"/>
    </source>
</evidence>
<organism evidence="1 2">
    <name type="scientific">Breznakiella homolactica</name>
    <dbReference type="NCBI Taxonomy" id="2798577"/>
    <lineage>
        <taxon>Bacteria</taxon>
        <taxon>Pseudomonadati</taxon>
        <taxon>Spirochaetota</taxon>
        <taxon>Spirochaetia</taxon>
        <taxon>Spirochaetales</taxon>
        <taxon>Breznakiellaceae</taxon>
        <taxon>Breznakiella</taxon>
    </lineage>
</organism>
<dbReference type="AlphaFoldDB" id="A0A7T8BCJ1"/>
<dbReference type="KEGG" id="bhc:JFL75_05225"/>
<accession>A0A7T8BCJ1</accession>
<name>A0A7T8BCJ1_9SPIR</name>
<dbReference type="Proteomes" id="UP000595917">
    <property type="component" value="Chromosome"/>
</dbReference>
<dbReference type="EMBL" id="CP067089">
    <property type="protein sequence ID" value="QQO10323.1"/>
    <property type="molecule type" value="Genomic_DNA"/>
</dbReference>
<protein>
    <submittedName>
        <fullName evidence="1">Uncharacterized protein</fullName>
    </submittedName>
</protein>
<gene>
    <name evidence="1" type="ORF">JFL75_05225</name>
</gene>
<proteinExistence type="predicted"/>
<dbReference type="RefSeq" id="WP_215627627.1">
    <property type="nucleotide sequence ID" value="NZ_CP067089.2"/>
</dbReference>
<evidence type="ECO:0000313" key="2">
    <source>
        <dbReference type="Proteomes" id="UP000595917"/>
    </source>
</evidence>
<sequence length="182" mass="20157">MNIISYLEIRNNAVDQIRQAILSLDDIYVGTHPGILAETEAGGFAQQSPAVITSLLKIFDSDSQDESSAEFATWVLSRTENESFMYDGAIETVSALIPVIRNIRADWAYDGGTNICAESLYSPLLGENGMTMWEIRWQWKLRGSVFNGTKGGIPISEDQENFEGYNAEHAIDEMPAADEVNL</sequence>
<reference evidence="1" key="1">
    <citation type="submission" date="2021-01" db="EMBL/GenBank/DDBJ databases">
        <title>Description of Breznakiella homolactica.</title>
        <authorList>
            <person name="Song Y."/>
            <person name="Brune A."/>
        </authorList>
    </citation>
    <scope>NUCLEOTIDE SEQUENCE</scope>
    <source>
        <strain evidence="1">RmG30</strain>
    </source>
</reference>